<organism evidence="2">
    <name type="scientific">Siphoviridae sp. ctRg81</name>
    <dbReference type="NCBI Taxonomy" id="2826336"/>
    <lineage>
        <taxon>Viruses</taxon>
        <taxon>Duplodnaviria</taxon>
        <taxon>Heunggongvirae</taxon>
        <taxon>Uroviricota</taxon>
        <taxon>Caudoviricetes</taxon>
    </lineage>
</organism>
<feature type="compositionally biased region" description="Low complexity" evidence="1">
    <location>
        <begin position="32"/>
        <end position="47"/>
    </location>
</feature>
<evidence type="ECO:0000313" key="2">
    <source>
        <dbReference type="EMBL" id="DAD93953.1"/>
    </source>
</evidence>
<reference evidence="2" key="1">
    <citation type="journal article" date="2021" name="Proc. Natl. Acad. Sci. U.S.A.">
        <title>A Catalog of Tens of Thousands of Viruses from Human Metagenomes Reveals Hidden Associations with Chronic Diseases.</title>
        <authorList>
            <person name="Tisza M.J."/>
            <person name="Buck C.B."/>
        </authorList>
    </citation>
    <scope>NUCLEOTIDE SEQUENCE</scope>
    <source>
        <strain evidence="2">CtRg81</strain>
    </source>
</reference>
<feature type="compositionally biased region" description="Low complexity" evidence="1">
    <location>
        <begin position="93"/>
        <end position="104"/>
    </location>
</feature>
<dbReference type="EMBL" id="BK015170">
    <property type="protein sequence ID" value="DAD93953.1"/>
    <property type="molecule type" value="Genomic_DNA"/>
</dbReference>
<evidence type="ECO:0000256" key="1">
    <source>
        <dbReference type="SAM" id="MobiDB-lite"/>
    </source>
</evidence>
<feature type="region of interest" description="Disordered" evidence="1">
    <location>
        <begin position="28"/>
        <end position="65"/>
    </location>
</feature>
<protein>
    <submittedName>
        <fullName evidence="2">Holin</fullName>
    </submittedName>
</protein>
<sequence>MGMTAAVIAGTLVGAVTSGLNAYEQKRAGDRQASAAKEQLAQQQALAQEEDQARNKANRKQADLDGLLADNTIDNGLGSTLLTNGNAAPLNPGALGTGSSLLGG</sequence>
<feature type="region of interest" description="Disordered" evidence="1">
    <location>
        <begin position="78"/>
        <end position="104"/>
    </location>
</feature>
<accession>A0A8S5NH11</accession>
<name>A0A8S5NH11_9CAUD</name>
<proteinExistence type="predicted"/>